<protein>
    <recommendedName>
        <fullName evidence="4">SEC-C motif-containing protein</fullName>
    </recommendedName>
</protein>
<proteinExistence type="predicted"/>
<comment type="caution">
    <text evidence="2">The sequence shown here is derived from an EMBL/GenBank/DDBJ whole genome shotgun (WGS) entry which is preliminary data.</text>
</comment>
<evidence type="ECO:0000313" key="2">
    <source>
        <dbReference type="EMBL" id="MST31350.1"/>
    </source>
</evidence>
<organism evidence="2 3">
    <name type="scientific">Acidiferrimicrobium australe</name>
    <dbReference type="NCBI Taxonomy" id="2664430"/>
    <lineage>
        <taxon>Bacteria</taxon>
        <taxon>Bacillati</taxon>
        <taxon>Actinomycetota</taxon>
        <taxon>Acidimicrobiia</taxon>
        <taxon>Acidimicrobiales</taxon>
        <taxon>Acidimicrobiaceae</taxon>
        <taxon>Acidiferrimicrobium</taxon>
    </lineage>
</organism>
<dbReference type="Pfam" id="PF02810">
    <property type="entry name" value="SEC-C"/>
    <property type="match status" value="1"/>
</dbReference>
<evidence type="ECO:0008006" key="4">
    <source>
        <dbReference type="Google" id="ProtNLM"/>
    </source>
</evidence>
<gene>
    <name evidence="2" type="ORF">GHK86_01210</name>
</gene>
<feature type="region of interest" description="Disordered" evidence="1">
    <location>
        <begin position="197"/>
        <end position="242"/>
    </location>
</feature>
<dbReference type="EMBL" id="WJHE01000042">
    <property type="protein sequence ID" value="MST31350.1"/>
    <property type="molecule type" value="Genomic_DNA"/>
</dbReference>
<feature type="region of interest" description="Disordered" evidence="1">
    <location>
        <begin position="164"/>
        <end position="183"/>
    </location>
</feature>
<evidence type="ECO:0000313" key="3">
    <source>
        <dbReference type="Proteomes" id="UP000437736"/>
    </source>
</evidence>
<dbReference type="InterPro" id="IPR004027">
    <property type="entry name" value="SEC_C_motif"/>
</dbReference>
<sequence>MVESWRRAVAVTRFELDEVAEAEELFRTWLVADPRWGYGWVAWAVCHLSPAVRTGTTDLVEAERLLREGYSTPGVRDRDAVAEWLKILCHRTGRHAEARSFGRTAEELRRRAGASPLETGAVGVTEHVELEDGEGLVLRHGTTLTFGGEGLPLDQLPAVLDAMRSPERRPASRAAPKVGRNATCPCGSGKKFKRCCGPGPLPQPRPGPPGGGGGLTAAPSRIPSRARRTPGLPPAGAVTAVDGVPLPTPRAWGSGCEGLAPRLGSELPGAGAFGPWASGERVRPWSPDAPAC</sequence>
<evidence type="ECO:0000256" key="1">
    <source>
        <dbReference type="SAM" id="MobiDB-lite"/>
    </source>
</evidence>
<feature type="region of interest" description="Disordered" evidence="1">
    <location>
        <begin position="263"/>
        <end position="292"/>
    </location>
</feature>
<keyword evidence="3" id="KW-1185">Reference proteome</keyword>
<accession>A0ABW9QNK4</accession>
<dbReference type="Gene3D" id="3.10.450.50">
    <property type="match status" value="1"/>
</dbReference>
<reference evidence="2 3" key="1">
    <citation type="submission" date="2019-11" db="EMBL/GenBank/DDBJ databases">
        <title>Acidiferrimicrobium australis gen. nov., sp. nov., an acidophilic and obligately heterotrophic, member of the Actinobacteria that catalyses dissimilatory oxido- reduction of iron isolated from metal-rich acidic water in Chile.</title>
        <authorList>
            <person name="Gonzalez D."/>
            <person name="Huber K."/>
            <person name="Hedrich S."/>
            <person name="Rojas-Villalobos C."/>
            <person name="Quatrini R."/>
            <person name="Dinamarca M.A."/>
            <person name="Schwarz A."/>
            <person name="Canales C."/>
            <person name="Nancucheo I."/>
        </authorList>
    </citation>
    <scope>NUCLEOTIDE SEQUENCE [LARGE SCALE GENOMIC DNA]</scope>
    <source>
        <strain evidence="2 3">USS-CCA1</strain>
    </source>
</reference>
<dbReference type="SUPFAM" id="SSF103642">
    <property type="entry name" value="Sec-C motif"/>
    <property type="match status" value="1"/>
</dbReference>
<feature type="compositionally biased region" description="Pro residues" evidence="1">
    <location>
        <begin position="199"/>
        <end position="209"/>
    </location>
</feature>
<dbReference type="Proteomes" id="UP000437736">
    <property type="component" value="Unassembled WGS sequence"/>
</dbReference>
<name>A0ABW9QNK4_9ACTN</name>